<proteinExistence type="inferred from homology"/>
<evidence type="ECO:0000256" key="4">
    <source>
        <dbReference type="ARBA" id="ARBA00022759"/>
    </source>
</evidence>
<dbReference type="InterPro" id="IPR038570">
    <property type="entry name" value="HicA_sf"/>
</dbReference>
<evidence type="ECO:0000313" key="9">
    <source>
        <dbReference type="Proteomes" id="UP001164020"/>
    </source>
</evidence>
<keyword evidence="6" id="KW-0694">RNA-binding</keyword>
<protein>
    <submittedName>
        <fullName evidence="8">Type II toxin-antitoxin system HicA family toxin</fullName>
    </submittedName>
</protein>
<keyword evidence="9" id="KW-1185">Reference proteome</keyword>
<name>A0ABY7CAI4_9HYPH</name>
<organism evidence="8 9">
    <name type="scientific">Jiella pelagia</name>
    <dbReference type="NCBI Taxonomy" id="2986949"/>
    <lineage>
        <taxon>Bacteria</taxon>
        <taxon>Pseudomonadati</taxon>
        <taxon>Pseudomonadota</taxon>
        <taxon>Alphaproteobacteria</taxon>
        <taxon>Hyphomicrobiales</taxon>
        <taxon>Aurantimonadaceae</taxon>
        <taxon>Jiella</taxon>
    </lineage>
</organism>
<dbReference type="Proteomes" id="UP001164020">
    <property type="component" value="Chromosome"/>
</dbReference>
<dbReference type="Gene3D" id="3.30.920.30">
    <property type="entry name" value="Hypothetical protein"/>
    <property type="match status" value="1"/>
</dbReference>
<dbReference type="RefSeq" id="WP_268883337.1">
    <property type="nucleotide sequence ID" value="NZ_CP114029.1"/>
</dbReference>
<dbReference type="SUPFAM" id="SSF54786">
    <property type="entry name" value="YcfA/nrd intein domain"/>
    <property type="match status" value="1"/>
</dbReference>
<evidence type="ECO:0000313" key="8">
    <source>
        <dbReference type="EMBL" id="WAP70805.1"/>
    </source>
</evidence>
<evidence type="ECO:0000256" key="1">
    <source>
        <dbReference type="ARBA" id="ARBA00006620"/>
    </source>
</evidence>
<keyword evidence="5" id="KW-0378">Hydrolase</keyword>
<reference evidence="8" key="1">
    <citation type="submission" date="2022-12" db="EMBL/GenBank/DDBJ databases">
        <title>Jiella pelagia sp. nov., isolated from phosphonate enriched culture of Northwest Pacific surface seawater.</title>
        <authorList>
            <person name="Shin D.Y."/>
            <person name="Hwang C.Y."/>
        </authorList>
    </citation>
    <scope>NUCLEOTIDE SEQUENCE</scope>
    <source>
        <strain evidence="8">HL-NP1</strain>
    </source>
</reference>
<gene>
    <name evidence="8" type="ORF">OH818_12860</name>
</gene>
<keyword evidence="2" id="KW-1277">Toxin-antitoxin system</keyword>
<dbReference type="InterPro" id="IPR012933">
    <property type="entry name" value="HicA_mRNA_interferase"/>
</dbReference>
<keyword evidence="7" id="KW-0346">Stress response</keyword>
<dbReference type="Pfam" id="PF07927">
    <property type="entry name" value="HicA_toxin"/>
    <property type="match status" value="1"/>
</dbReference>
<evidence type="ECO:0000256" key="5">
    <source>
        <dbReference type="ARBA" id="ARBA00022801"/>
    </source>
</evidence>
<accession>A0ABY7CAI4</accession>
<evidence type="ECO:0000256" key="6">
    <source>
        <dbReference type="ARBA" id="ARBA00022884"/>
    </source>
</evidence>
<keyword evidence="3" id="KW-0540">Nuclease</keyword>
<sequence length="77" mass="8294">MAPGLPVCSGAEVKRALERNGFHLVRVSGSHHIMRRDGPPMMNVTVPVHGRKALKRATLAQILKQSGLSVETLIASL</sequence>
<evidence type="ECO:0000256" key="2">
    <source>
        <dbReference type="ARBA" id="ARBA00022649"/>
    </source>
</evidence>
<evidence type="ECO:0000256" key="7">
    <source>
        <dbReference type="ARBA" id="ARBA00023016"/>
    </source>
</evidence>
<keyword evidence="4" id="KW-0255">Endonuclease</keyword>
<comment type="similarity">
    <text evidence="1">Belongs to the HicA mRNA interferase family.</text>
</comment>
<evidence type="ECO:0000256" key="3">
    <source>
        <dbReference type="ARBA" id="ARBA00022722"/>
    </source>
</evidence>
<dbReference type="EMBL" id="CP114029">
    <property type="protein sequence ID" value="WAP70805.1"/>
    <property type="molecule type" value="Genomic_DNA"/>
</dbReference>